<dbReference type="PANTHER" id="PTHR43415">
    <property type="entry name" value="SPERMIDINE N(1)-ACETYLTRANSFERASE"/>
    <property type="match status" value="1"/>
</dbReference>
<dbReference type="RefSeq" id="WP_199383723.1">
    <property type="nucleotide sequence ID" value="NZ_JAEMHM010000006.1"/>
</dbReference>
<dbReference type="Proteomes" id="UP000636888">
    <property type="component" value="Unassembled WGS sequence"/>
</dbReference>
<dbReference type="SUPFAM" id="SSF55729">
    <property type="entry name" value="Acyl-CoA N-acyltransferases (Nat)"/>
    <property type="match status" value="1"/>
</dbReference>
<evidence type="ECO:0000259" key="1">
    <source>
        <dbReference type="PROSITE" id="PS51186"/>
    </source>
</evidence>
<dbReference type="GO" id="GO:0016747">
    <property type="term" value="F:acyltransferase activity, transferring groups other than amino-acyl groups"/>
    <property type="evidence" value="ECO:0007669"/>
    <property type="project" value="InterPro"/>
</dbReference>
<organism evidence="2 3">
    <name type="scientific">Geomesophilobacter sediminis</name>
    <dbReference type="NCBI Taxonomy" id="2798584"/>
    <lineage>
        <taxon>Bacteria</taxon>
        <taxon>Pseudomonadati</taxon>
        <taxon>Thermodesulfobacteriota</taxon>
        <taxon>Desulfuromonadia</taxon>
        <taxon>Geobacterales</taxon>
        <taxon>Geobacteraceae</taxon>
        <taxon>Geomesophilobacter</taxon>
    </lineage>
</organism>
<dbReference type="Pfam" id="PF13302">
    <property type="entry name" value="Acetyltransf_3"/>
    <property type="match status" value="1"/>
</dbReference>
<dbReference type="PROSITE" id="PS51186">
    <property type="entry name" value="GNAT"/>
    <property type="match status" value="1"/>
</dbReference>
<reference evidence="2" key="1">
    <citation type="submission" date="2020-12" db="EMBL/GenBank/DDBJ databases">
        <title>Geomonas sp. Red875, isolated from river sediment.</title>
        <authorList>
            <person name="Xu Z."/>
            <person name="Zhang Z."/>
            <person name="Masuda Y."/>
            <person name="Itoh H."/>
            <person name="Senoo K."/>
        </authorList>
    </citation>
    <scope>NUCLEOTIDE SEQUENCE</scope>
    <source>
        <strain evidence="2">Red875</strain>
    </source>
</reference>
<evidence type="ECO:0000313" key="2">
    <source>
        <dbReference type="EMBL" id="MBJ6724837.1"/>
    </source>
</evidence>
<dbReference type="InterPro" id="IPR000182">
    <property type="entry name" value="GNAT_dom"/>
</dbReference>
<gene>
    <name evidence="2" type="ORF">JFN93_08975</name>
</gene>
<sequence>MIEAPQTPTRAGTELIPFEPRHIDATYDWVTNPQLRHDFLLRGEITPEGHRQYFAKLLTDQTQALYAITFAGTHVGNCGFKHLDPIRRRAELWIYLGSYQHHGKGIGNSATSLLIEKGFGELSLELIYLHVAEFNEKAVALYQRSGFQVTPCDGCLEWGDRSIKILHMELPADRWRALCPKGNP</sequence>
<accession>A0A8J7LYI0</accession>
<name>A0A8J7LYI0_9BACT</name>
<dbReference type="EMBL" id="JAEMHM010000006">
    <property type="protein sequence ID" value="MBJ6724837.1"/>
    <property type="molecule type" value="Genomic_DNA"/>
</dbReference>
<dbReference type="Gene3D" id="3.40.630.30">
    <property type="match status" value="1"/>
</dbReference>
<dbReference type="InterPro" id="IPR016181">
    <property type="entry name" value="Acyl_CoA_acyltransferase"/>
</dbReference>
<dbReference type="PANTHER" id="PTHR43415:SF3">
    <property type="entry name" value="GNAT-FAMILY ACETYLTRANSFERASE"/>
    <property type="match status" value="1"/>
</dbReference>
<dbReference type="AlphaFoldDB" id="A0A8J7LYI0"/>
<feature type="domain" description="N-acetyltransferase" evidence="1">
    <location>
        <begin position="13"/>
        <end position="173"/>
    </location>
</feature>
<proteinExistence type="predicted"/>
<keyword evidence="3" id="KW-1185">Reference proteome</keyword>
<comment type="caution">
    <text evidence="2">The sequence shown here is derived from an EMBL/GenBank/DDBJ whole genome shotgun (WGS) entry which is preliminary data.</text>
</comment>
<evidence type="ECO:0000313" key="3">
    <source>
        <dbReference type="Proteomes" id="UP000636888"/>
    </source>
</evidence>
<protein>
    <submittedName>
        <fullName evidence="2">GNAT family N-acetyltransferase</fullName>
    </submittedName>
</protein>